<feature type="compositionally biased region" description="Basic and acidic residues" evidence="1">
    <location>
        <begin position="533"/>
        <end position="548"/>
    </location>
</feature>
<dbReference type="Proteomes" id="UP000785679">
    <property type="component" value="Unassembled WGS sequence"/>
</dbReference>
<dbReference type="AlphaFoldDB" id="A0A8J8P0R2"/>
<evidence type="ECO:0000256" key="1">
    <source>
        <dbReference type="SAM" id="MobiDB-lite"/>
    </source>
</evidence>
<feature type="region of interest" description="Disordered" evidence="1">
    <location>
        <begin position="292"/>
        <end position="381"/>
    </location>
</feature>
<feature type="compositionally biased region" description="Polar residues" evidence="1">
    <location>
        <begin position="308"/>
        <end position="317"/>
    </location>
</feature>
<dbReference type="EMBL" id="RRYP01001538">
    <property type="protein sequence ID" value="TNV85807.1"/>
    <property type="molecule type" value="Genomic_DNA"/>
</dbReference>
<name>A0A8J8P0R2_HALGN</name>
<evidence type="ECO:0000313" key="2">
    <source>
        <dbReference type="EMBL" id="TNV85807.1"/>
    </source>
</evidence>
<comment type="caution">
    <text evidence="2">The sequence shown here is derived from an EMBL/GenBank/DDBJ whole genome shotgun (WGS) entry which is preliminary data.</text>
</comment>
<feature type="compositionally biased region" description="Basic residues" evidence="1">
    <location>
        <begin position="325"/>
        <end position="334"/>
    </location>
</feature>
<protein>
    <submittedName>
        <fullName evidence="2">Uncharacterized protein</fullName>
    </submittedName>
</protein>
<feature type="region of interest" description="Disordered" evidence="1">
    <location>
        <begin position="488"/>
        <end position="548"/>
    </location>
</feature>
<evidence type="ECO:0000313" key="3">
    <source>
        <dbReference type="Proteomes" id="UP000785679"/>
    </source>
</evidence>
<sequence length="548" mass="61221">MATAINSPILGNGSSMSVNQIAEGTQIFQNVVAKDQPSQTENAEDFYEELHPESAQSLVELAYGACAQTQTDFPDSPKYRLSVQYSTNGVEVKHKLSDPSPRIQIINEHTRIDEVLEVDKKSPPTDRLLSPNMHKLHENTLDLGGDINSRRSNLISQAEVHKFSSAASSIASPKLEDPGLYQQQIKLPYGIKNNPPSKIYKAPIPKSQPRKDSLLEDIKELNEEMSKNLRGEKRKKDSSSKLILKGPNLIGANQEVIFETQEELLEALKFIQQRRETKNEIRISKQLSEFPLSPETALGDESPATPALGQSRNVFNDSSVQQRTTKTKTSKKSVKFSDAEIIKQPHSILKQKTQIRPADLQKHQSEEDEDEDCSDLSRASSPLNNYSIASSLLDVSNDEKQTQKHLIIEEIEQDFNKRKDSNPFTSQRSEIFHLPQSSSSPLLPPPAALKLSIQPSELSPQQIHQQPKTSSSSLVPRLTFTSLHNTHNNHSILQPKHEDATSELDNSVLKTKHTFKKAPTNKNSTSNAQRQGTIKDSEGGQQERSRQS</sequence>
<gene>
    <name evidence="2" type="ORF">FGO68_gene16679</name>
</gene>
<proteinExistence type="predicted"/>
<feature type="compositionally biased region" description="Polar residues" evidence="1">
    <location>
        <begin position="520"/>
        <end position="532"/>
    </location>
</feature>
<organism evidence="2 3">
    <name type="scientific">Halteria grandinella</name>
    <dbReference type="NCBI Taxonomy" id="5974"/>
    <lineage>
        <taxon>Eukaryota</taxon>
        <taxon>Sar</taxon>
        <taxon>Alveolata</taxon>
        <taxon>Ciliophora</taxon>
        <taxon>Intramacronucleata</taxon>
        <taxon>Spirotrichea</taxon>
        <taxon>Stichotrichia</taxon>
        <taxon>Sporadotrichida</taxon>
        <taxon>Halteriidae</taxon>
        <taxon>Halteria</taxon>
    </lineage>
</organism>
<keyword evidence="3" id="KW-1185">Reference proteome</keyword>
<reference evidence="2" key="1">
    <citation type="submission" date="2019-06" db="EMBL/GenBank/DDBJ databases">
        <authorList>
            <person name="Zheng W."/>
        </authorList>
    </citation>
    <scope>NUCLEOTIDE SEQUENCE</scope>
    <source>
        <strain evidence="2">QDHG01</strain>
    </source>
</reference>
<accession>A0A8J8P0R2</accession>